<sequence length="248" mass="28037">MTSPAIHHKSFSRKVYEDLFVGYTPFEKIFYPAIILLQVIFAVVYPQGIIGSIVAISGVICVALVGKGRISNYFFGVIQNVLYLYLSLQAVFYGEVMIAVFYVLTQFWGLYTWRKNLTRQANEGDAKDVKTRRIAFTGWAAVAVILALGTWLYGMLLASIGSNQPYIDSFTTTIAVIAQILMVYRYREQWALWIVLNLAQIVLWLTSDTAGSMDMVVMYIAFIFNSIYGWYNWSKLSATPDEGAVRTS</sequence>
<comment type="similarity">
    <text evidence="2">Belongs to the nicotinamide ribonucleoside (NR) uptake permease (TC 4.B.1) family.</text>
</comment>
<name>A0A7H2BCZ5_9MICC</name>
<comment type="subcellular location">
    <subcellularLocation>
        <location evidence="1">Cell membrane</location>
        <topology evidence="1">Multi-pass membrane protein</topology>
    </subcellularLocation>
</comment>
<keyword evidence="6 8" id="KW-1133">Transmembrane helix</keyword>
<feature type="transmembrane region" description="Helical" evidence="8">
    <location>
        <begin position="190"/>
        <end position="207"/>
    </location>
</feature>
<dbReference type="Pfam" id="PF04973">
    <property type="entry name" value="NMN_transporter"/>
    <property type="match status" value="1"/>
</dbReference>
<reference evidence="9 10" key="1">
    <citation type="submission" date="2020-09" db="EMBL/GenBank/DDBJ databases">
        <title>Investigation of environmental microbes.</title>
        <authorList>
            <person name="Ou Y."/>
            <person name="Kang Q."/>
        </authorList>
    </citation>
    <scope>NUCLEOTIDE SEQUENCE [LARGE SCALE GENOMIC DNA]</scope>
    <source>
        <strain evidence="9 10">KJZ-14</strain>
    </source>
</reference>
<evidence type="ECO:0000256" key="3">
    <source>
        <dbReference type="ARBA" id="ARBA00022448"/>
    </source>
</evidence>
<dbReference type="EMBL" id="CP061539">
    <property type="protein sequence ID" value="QNV37541.1"/>
    <property type="molecule type" value="Genomic_DNA"/>
</dbReference>
<dbReference type="GeneID" id="96624581"/>
<dbReference type="Proteomes" id="UP000516404">
    <property type="component" value="Chromosome"/>
</dbReference>
<dbReference type="NCBIfam" id="TIGR01528">
    <property type="entry name" value="NMN_trans_PnuC"/>
    <property type="match status" value="1"/>
</dbReference>
<feature type="transmembrane region" description="Helical" evidence="8">
    <location>
        <begin position="90"/>
        <end position="113"/>
    </location>
</feature>
<keyword evidence="3" id="KW-0813">Transport</keyword>
<dbReference type="KEGG" id="rter:IDM49_10055"/>
<feature type="transmembrane region" description="Helical" evidence="8">
    <location>
        <begin position="53"/>
        <end position="70"/>
    </location>
</feature>
<evidence type="ECO:0000313" key="9">
    <source>
        <dbReference type="EMBL" id="QNV37541.1"/>
    </source>
</evidence>
<gene>
    <name evidence="9" type="ORF">IDM49_10055</name>
</gene>
<dbReference type="PANTHER" id="PTHR36122">
    <property type="entry name" value="NICOTINAMIDE RIBOSIDE TRANSPORTER PNUC"/>
    <property type="match status" value="1"/>
</dbReference>
<feature type="transmembrane region" description="Helical" evidence="8">
    <location>
        <begin position="166"/>
        <end position="183"/>
    </location>
</feature>
<dbReference type="InterPro" id="IPR006419">
    <property type="entry name" value="NMN_transpt_PnuC"/>
</dbReference>
<dbReference type="RefSeq" id="WP_190724402.1">
    <property type="nucleotide sequence ID" value="NZ_CP061539.1"/>
</dbReference>
<feature type="transmembrane region" description="Helical" evidence="8">
    <location>
        <begin position="134"/>
        <end position="154"/>
    </location>
</feature>
<feature type="transmembrane region" description="Helical" evidence="8">
    <location>
        <begin position="213"/>
        <end position="231"/>
    </location>
</feature>
<keyword evidence="5 8" id="KW-0812">Transmembrane</keyword>
<evidence type="ECO:0000256" key="5">
    <source>
        <dbReference type="ARBA" id="ARBA00022692"/>
    </source>
</evidence>
<evidence type="ECO:0000256" key="6">
    <source>
        <dbReference type="ARBA" id="ARBA00022989"/>
    </source>
</evidence>
<accession>A0A7H2BCZ5</accession>
<protein>
    <submittedName>
        <fullName evidence="9">Nicotinamide mononucleotide transporter</fullName>
    </submittedName>
</protein>
<feature type="transmembrane region" description="Helical" evidence="8">
    <location>
        <begin position="29"/>
        <end position="46"/>
    </location>
</feature>
<keyword evidence="4" id="KW-1003">Cell membrane</keyword>
<keyword evidence="10" id="KW-1185">Reference proteome</keyword>
<dbReference type="GO" id="GO:0034257">
    <property type="term" value="F:nicotinamide riboside transmembrane transporter activity"/>
    <property type="evidence" value="ECO:0007669"/>
    <property type="project" value="InterPro"/>
</dbReference>
<evidence type="ECO:0000256" key="8">
    <source>
        <dbReference type="SAM" id="Phobius"/>
    </source>
</evidence>
<evidence type="ECO:0000256" key="4">
    <source>
        <dbReference type="ARBA" id="ARBA00022475"/>
    </source>
</evidence>
<evidence type="ECO:0000256" key="2">
    <source>
        <dbReference type="ARBA" id="ARBA00006669"/>
    </source>
</evidence>
<evidence type="ECO:0000313" key="10">
    <source>
        <dbReference type="Proteomes" id="UP000516404"/>
    </source>
</evidence>
<evidence type="ECO:0000256" key="7">
    <source>
        <dbReference type="ARBA" id="ARBA00023136"/>
    </source>
</evidence>
<dbReference type="AlphaFoldDB" id="A0A7H2BCZ5"/>
<dbReference type="GO" id="GO:0005886">
    <property type="term" value="C:plasma membrane"/>
    <property type="evidence" value="ECO:0007669"/>
    <property type="project" value="UniProtKB-SubCell"/>
</dbReference>
<dbReference type="PANTHER" id="PTHR36122:SF2">
    <property type="entry name" value="NICOTINAMIDE RIBOSIDE TRANSPORTER PNUC"/>
    <property type="match status" value="1"/>
</dbReference>
<evidence type="ECO:0000256" key="1">
    <source>
        <dbReference type="ARBA" id="ARBA00004651"/>
    </source>
</evidence>
<organism evidence="9 10">
    <name type="scientific">Rothia terrae</name>
    <dbReference type="NCBI Taxonomy" id="396015"/>
    <lineage>
        <taxon>Bacteria</taxon>
        <taxon>Bacillati</taxon>
        <taxon>Actinomycetota</taxon>
        <taxon>Actinomycetes</taxon>
        <taxon>Micrococcales</taxon>
        <taxon>Micrococcaceae</taxon>
        <taxon>Rothia</taxon>
    </lineage>
</organism>
<proteinExistence type="inferred from homology"/>
<keyword evidence="7 8" id="KW-0472">Membrane</keyword>